<proteinExistence type="predicted"/>
<gene>
    <name evidence="1" type="ORF">BSTOLATCC_MIC36175</name>
</gene>
<protein>
    <submittedName>
        <fullName evidence="1">Uncharacterized protein</fullName>
    </submittedName>
</protein>
<reference evidence="1" key="1">
    <citation type="submission" date="2021-09" db="EMBL/GenBank/DDBJ databases">
        <authorList>
            <consortium name="AG Swart"/>
            <person name="Singh M."/>
            <person name="Singh A."/>
            <person name="Seah K."/>
            <person name="Emmerich C."/>
        </authorList>
    </citation>
    <scope>NUCLEOTIDE SEQUENCE</scope>
    <source>
        <strain evidence="1">ATCC30299</strain>
    </source>
</reference>
<comment type="caution">
    <text evidence="1">The sequence shown here is derived from an EMBL/GenBank/DDBJ whole genome shotgun (WGS) entry which is preliminary data.</text>
</comment>
<sequence>MDWIPCSVPTSALRQWIFEFWEVNSDSFKQIVRDTATIGVSGNEEARLRVKALPIPRLAPMIRKQCDAIAIFMSELLNMVKNVDAILRWILKQLN</sequence>
<keyword evidence="2" id="KW-1185">Reference proteome</keyword>
<evidence type="ECO:0000313" key="2">
    <source>
        <dbReference type="Proteomes" id="UP001162131"/>
    </source>
</evidence>
<evidence type="ECO:0000313" key="1">
    <source>
        <dbReference type="EMBL" id="CAG9324383.1"/>
    </source>
</evidence>
<dbReference type="EMBL" id="CAJZBQ010000036">
    <property type="protein sequence ID" value="CAG9324383.1"/>
    <property type="molecule type" value="Genomic_DNA"/>
</dbReference>
<dbReference type="Proteomes" id="UP001162131">
    <property type="component" value="Unassembled WGS sequence"/>
</dbReference>
<organism evidence="1 2">
    <name type="scientific">Blepharisma stoltei</name>
    <dbReference type="NCBI Taxonomy" id="1481888"/>
    <lineage>
        <taxon>Eukaryota</taxon>
        <taxon>Sar</taxon>
        <taxon>Alveolata</taxon>
        <taxon>Ciliophora</taxon>
        <taxon>Postciliodesmatophora</taxon>
        <taxon>Heterotrichea</taxon>
        <taxon>Heterotrichida</taxon>
        <taxon>Blepharismidae</taxon>
        <taxon>Blepharisma</taxon>
    </lineage>
</organism>
<dbReference type="AlphaFoldDB" id="A0AAU9JDN9"/>
<accession>A0AAU9JDN9</accession>
<name>A0AAU9JDN9_9CILI</name>